<name>A0A9W8E2X7_9FUNG</name>
<dbReference type="Gene3D" id="1.10.287.1970">
    <property type="match status" value="1"/>
</dbReference>
<dbReference type="Gene3D" id="3.90.1150.10">
    <property type="entry name" value="Aspartate Aminotransferase, domain 1"/>
    <property type="match status" value="1"/>
</dbReference>
<evidence type="ECO:0000256" key="1">
    <source>
        <dbReference type="ARBA" id="ARBA00001933"/>
    </source>
</evidence>
<dbReference type="FunFam" id="1.10.287.1970:FF:000001">
    <property type="entry name" value="Alanine aminotransferase 2"/>
    <property type="match status" value="1"/>
</dbReference>
<comment type="subunit">
    <text evidence="2">Homodimer.</text>
</comment>
<dbReference type="InterPro" id="IPR015421">
    <property type="entry name" value="PyrdxlP-dep_Trfase_major"/>
</dbReference>
<reference evidence="11" key="1">
    <citation type="submission" date="2022-07" db="EMBL/GenBank/DDBJ databases">
        <title>Phylogenomic reconstructions and comparative analyses of Kickxellomycotina fungi.</title>
        <authorList>
            <person name="Reynolds N.K."/>
            <person name="Stajich J.E."/>
            <person name="Barry K."/>
            <person name="Grigoriev I.V."/>
            <person name="Crous P."/>
            <person name="Smith M.E."/>
        </authorList>
    </citation>
    <scope>NUCLEOTIDE SEQUENCE</scope>
    <source>
        <strain evidence="11">RSA 861</strain>
    </source>
</reference>
<evidence type="ECO:0000256" key="7">
    <source>
        <dbReference type="ARBA" id="ARBA00077894"/>
    </source>
</evidence>
<dbReference type="InterPro" id="IPR045088">
    <property type="entry name" value="ALAT1/2-like"/>
</dbReference>
<dbReference type="Gene3D" id="3.40.640.10">
    <property type="entry name" value="Type I PLP-dependent aspartate aminotransferase-like (Major domain)"/>
    <property type="match status" value="1"/>
</dbReference>
<dbReference type="Pfam" id="PF00155">
    <property type="entry name" value="Aminotran_1_2"/>
    <property type="match status" value="1"/>
</dbReference>
<gene>
    <name evidence="11" type="primary">ALT1_1</name>
    <name evidence="11" type="ORF">IWQ60_001009</name>
</gene>
<dbReference type="PANTHER" id="PTHR11751">
    <property type="entry name" value="ALANINE AMINOTRANSFERASE"/>
    <property type="match status" value="1"/>
</dbReference>
<proteinExistence type="inferred from homology"/>
<evidence type="ECO:0000256" key="9">
    <source>
        <dbReference type="ARBA" id="ARBA00080525"/>
    </source>
</evidence>
<dbReference type="InterPro" id="IPR004839">
    <property type="entry name" value="Aminotransferase_I/II_large"/>
</dbReference>
<keyword evidence="12" id="KW-1185">Reference proteome</keyword>
<evidence type="ECO:0000313" key="12">
    <source>
        <dbReference type="Proteomes" id="UP001150569"/>
    </source>
</evidence>
<evidence type="ECO:0000313" key="11">
    <source>
        <dbReference type="EMBL" id="KAJ1929632.1"/>
    </source>
</evidence>
<comment type="similarity">
    <text evidence="6">Belongs to the class-I pyridoxal-phosphate-dependent aminotransferase family. Alanine aminotransferase subfamily.</text>
</comment>
<evidence type="ECO:0000256" key="3">
    <source>
        <dbReference type="ARBA" id="ARBA00022576"/>
    </source>
</evidence>
<evidence type="ECO:0000256" key="5">
    <source>
        <dbReference type="ARBA" id="ARBA00022898"/>
    </source>
</evidence>
<dbReference type="PANTHER" id="PTHR11751:SF29">
    <property type="entry name" value="ALANINE TRANSAMINASE"/>
    <property type="match status" value="1"/>
</dbReference>
<accession>A0A9W8E2X7</accession>
<comment type="caution">
    <text evidence="11">The sequence shown here is derived from an EMBL/GenBank/DDBJ whole genome shotgun (WGS) entry which is preliminary data.</text>
</comment>
<evidence type="ECO:0000256" key="6">
    <source>
        <dbReference type="ARBA" id="ARBA00025785"/>
    </source>
</evidence>
<dbReference type="SUPFAM" id="SSF53383">
    <property type="entry name" value="PLP-dependent transferases"/>
    <property type="match status" value="1"/>
</dbReference>
<keyword evidence="3 11" id="KW-0032">Aminotransferase</keyword>
<evidence type="ECO:0000256" key="2">
    <source>
        <dbReference type="ARBA" id="ARBA00011738"/>
    </source>
</evidence>
<comment type="cofactor">
    <cofactor evidence="1">
        <name>pyridoxal 5'-phosphate</name>
        <dbReference type="ChEBI" id="CHEBI:597326"/>
    </cofactor>
</comment>
<protein>
    <recommendedName>
        <fullName evidence="7">Glutamate pyruvate transaminase</fullName>
    </recommendedName>
    <alternativeName>
        <fullName evidence="8">Glutamic--alanine transaminase</fullName>
    </alternativeName>
    <alternativeName>
        <fullName evidence="9">Glutamic--pyruvic transaminase</fullName>
    </alternativeName>
</protein>
<dbReference type="InterPro" id="IPR015422">
    <property type="entry name" value="PyrdxlP-dep_Trfase_small"/>
</dbReference>
<dbReference type="FunFam" id="3.40.640.10:FF:000012">
    <property type="entry name" value="alanine aminotransferase 2"/>
    <property type="match status" value="1"/>
</dbReference>
<dbReference type="FunFam" id="3.90.1150.10:FF:000010">
    <property type="entry name" value="Alanine aminotransferase 2"/>
    <property type="match status" value="1"/>
</dbReference>
<dbReference type="EMBL" id="JANBPT010000029">
    <property type="protein sequence ID" value="KAJ1929632.1"/>
    <property type="molecule type" value="Genomic_DNA"/>
</dbReference>
<keyword evidence="5" id="KW-0663">Pyridoxal phosphate</keyword>
<dbReference type="CDD" id="cd00609">
    <property type="entry name" value="AAT_like"/>
    <property type="match status" value="1"/>
</dbReference>
<organism evidence="11 12">
    <name type="scientific">Tieghemiomyces parasiticus</name>
    <dbReference type="NCBI Taxonomy" id="78921"/>
    <lineage>
        <taxon>Eukaryota</taxon>
        <taxon>Fungi</taxon>
        <taxon>Fungi incertae sedis</taxon>
        <taxon>Zoopagomycota</taxon>
        <taxon>Kickxellomycotina</taxon>
        <taxon>Dimargaritomycetes</taxon>
        <taxon>Dimargaritales</taxon>
        <taxon>Dimargaritaceae</taxon>
        <taxon>Tieghemiomyces</taxon>
    </lineage>
</organism>
<sequence length="494" mass="54900">MLSSTPAPKGKVLTYESINPRIREVQYAVRGELAIKAEELKLRLDKGDRTLAFDRIVNCNIGNPQQLQQKPITFFRQVAALTEYPDLLSEEQLPITQQLFPADAVARAREILASAGGAIGAYSHSQGIRSIREHVADFIAARDGSPASADDIYLTAGASAGVQQLMQLIISGPEVGVMIPIPQYPLYTATLALYQAHPVPYYLDEAHAWGMNVQDLEASLHAARGRGVDVRALVIINPGNPTGQCLSESNMREVVEFCHRERLVLLADEVYQTNFYEPDTRPFHSFKKILRSCPAPVRDEVELVSFHSISKGMVGECGRRGGYFECTNIDPEVMKQVYKMASVNLCPNVQGQILVDLMVKPPQPSDPSYPQYRTEVDGIFASLRRRSRRLHQAFNEMEGCSCNPAEGAMYLFPSIQLPPKALAAAEEAGKNPDDFYCLRMLDATGVCVIPGSGFGQKEGTYHFRSTFLPPEALFDTFIADLKNFHQEFMDKYRS</sequence>
<dbReference type="AlphaFoldDB" id="A0A9W8E2X7"/>
<dbReference type="OrthoDB" id="1732682at2759"/>
<keyword evidence="4 11" id="KW-0808">Transferase</keyword>
<dbReference type="InterPro" id="IPR015424">
    <property type="entry name" value="PyrdxlP-dep_Trfase"/>
</dbReference>
<evidence type="ECO:0000259" key="10">
    <source>
        <dbReference type="Pfam" id="PF00155"/>
    </source>
</evidence>
<dbReference type="GO" id="GO:0008483">
    <property type="term" value="F:transaminase activity"/>
    <property type="evidence" value="ECO:0007669"/>
    <property type="project" value="UniProtKB-KW"/>
</dbReference>
<feature type="domain" description="Aminotransferase class I/classII large" evidence="10">
    <location>
        <begin position="90"/>
        <end position="467"/>
    </location>
</feature>
<evidence type="ECO:0000256" key="4">
    <source>
        <dbReference type="ARBA" id="ARBA00022679"/>
    </source>
</evidence>
<evidence type="ECO:0000256" key="8">
    <source>
        <dbReference type="ARBA" id="ARBA00078532"/>
    </source>
</evidence>
<dbReference type="Proteomes" id="UP001150569">
    <property type="component" value="Unassembled WGS sequence"/>
</dbReference>
<dbReference type="GO" id="GO:0030170">
    <property type="term" value="F:pyridoxal phosphate binding"/>
    <property type="evidence" value="ECO:0007669"/>
    <property type="project" value="InterPro"/>
</dbReference>